<keyword evidence="10 12" id="KW-0472">Membrane</keyword>
<dbReference type="InterPro" id="IPR039426">
    <property type="entry name" value="TonB-dep_rcpt-like"/>
</dbReference>
<reference evidence="18 19" key="1">
    <citation type="submission" date="2020-08" db="EMBL/GenBank/DDBJ databases">
        <title>Genomic Encyclopedia of Type Strains, Phase IV (KMG-IV): sequencing the most valuable type-strain genomes for metagenomic binning, comparative biology and taxonomic classification.</title>
        <authorList>
            <person name="Goeker M."/>
        </authorList>
    </citation>
    <scope>NUCLEOTIDE SEQUENCE [LARGE SCALE GENOMIC DNA]</scope>
    <source>
        <strain evidence="18 19">DSM 19979</strain>
    </source>
</reference>
<dbReference type="Proteomes" id="UP000553193">
    <property type="component" value="Unassembled WGS sequence"/>
</dbReference>
<evidence type="ECO:0000259" key="16">
    <source>
        <dbReference type="Pfam" id="PF00593"/>
    </source>
</evidence>
<dbReference type="PANTHER" id="PTHR32552">
    <property type="entry name" value="FERRICHROME IRON RECEPTOR-RELATED"/>
    <property type="match status" value="1"/>
</dbReference>
<keyword evidence="3 12" id="KW-1134">Transmembrane beta strand</keyword>
<evidence type="ECO:0000256" key="13">
    <source>
        <dbReference type="PROSITE-ProRule" id="PRU10144"/>
    </source>
</evidence>
<dbReference type="GO" id="GO:0006826">
    <property type="term" value="P:iron ion transport"/>
    <property type="evidence" value="ECO:0007669"/>
    <property type="project" value="UniProtKB-KW"/>
</dbReference>
<dbReference type="EMBL" id="JACIDJ010000002">
    <property type="protein sequence ID" value="MBB3898158.1"/>
    <property type="molecule type" value="Genomic_DNA"/>
</dbReference>
<dbReference type="Pfam" id="PF00593">
    <property type="entry name" value="TonB_dep_Rec_b-barrel"/>
    <property type="match status" value="1"/>
</dbReference>
<evidence type="ECO:0000256" key="10">
    <source>
        <dbReference type="ARBA" id="ARBA00023136"/>
    </source>
</evidence>
<dbReference type="InterPro" id="IPR010917">
    <property type="entry name" value="TonB_rcpt_CS"/>
</dbReference>
<evidence type="ECO:0000313" key="19">
    <source>
        <dbReference type="Proteomes" id="UP000553193"/>
    </source>
</evidence>
<dbReference type="Gene3D" id="2.40.170.20">
    <property type="entry name" value="TonB-dependent receptor, beta-barrel domain"/>
    <property type="match status" value="1"/>
</dbReference>
<keyword evidence="4" id="KW-0410">Iron transport</keyword>
<evidence type="ECO:0000256" key="15">
    <source>
        <dbReference type="SAM" id="SignalP"/>
    </source>
</evidence>
<evidence type="ECO:0000256" key="9">
    <source>
        <dbReference type="ARBA" id="ARBA00023077"/>
    </source>
</evidence>
<evidence type="ECO:0000259" key="17">
    <source>
        <dbReference type="Pfam" id="PF07715"/>
    </source>
</evidence>
<evidence type="ECO:0000256" key="1">
    <source>
        <dbReference type="ARBA" id="ARBA00004571"/>
    </source>
</evidence>
<keyword evidence="11 12" id="KW-0998">Cell outer membrane</keyword>
<keyword evidence="7" id="KW-0408">Iron</keyword>
<keyword evidence="8" id="KW-0406">Ion transport</keyword>
<dbReference type="InterPro" id="IPR037066">
    <property type="entry name" value="Plug_dom_sf"/>
</dbReference>
<keyword evidence="2 12" id="KW-0813">Transport</keyword>
<evidence type="ECO:0000256" key="4">
    <source>
        <dbReference type="ARBA" id="ARBA00022496"/>
    </source>
</evidence>
<protein>
    <submittedName>
        <fullName evidence="18">Iron complex outermembrane receptor protein</fullName>
    </submittedName>
</protein>
<feature type="domain" description="TonB-dependent receptor plug" evidence="17">
    <location>
        <begin position="55"/>
        <end position="162"/>
    </location>
</feature>
<keyword evidence="5 12" id="KW-0812">Transmembrane</keyword>
<keyword evidence="6 15" id="KW-0732">Signal</keyword>
<dbReference type="InterPro" id="IPR036942">
    <property type="entry name" value="Beta-barrel_TonB_sf"/>
</dbReference>
<keyword evidence="18" id="KW-0675">Receptor</keyword>
<keyword evidence="19" id="KW-1185">Reference proteome</keyword>
<evidence type="ECO:0000256" key="8">
    <source>
        <dbReference type="ARBA" id="ARBA00023065"/>
    </source>
</evidence>
<evidence type="ECO:0000256" key="14">
    <source>
        <dbReference type="RuleBase" id="RU003357"/>
    </source>
</evidence>
<accession>A0A840A7X3</accession>
<dbReference type="PANTHER" id="PTHR32552:SF81">
    <property type="entry name" value="TONB-DEPENDENT OUTER MEMBRANE RECEPTOR"/>
    <property type="match status" value="1"/>
</dbReference>
<evidence type="ECO:0000313" key="18">
    <source>
        <dbReference type="EMBL" id="MBB3898158.1"/>
    </source>
</evidence>
<dbReference type="InterPro" id="IPR000531">
    <property type="entry name" value="Beta-barrel_TonB"/>
</dbReference>
<dbReference type="CDD" id="cd01347">
    <property type="entry name" value="ligand_gated_channel"/>
    <property type="match status" value="1"/>
</dbReference>
<evidence type="ECO:0000256" key="12">
    <source>
        <dbReference type="PROSITE-ProRule" id="PRU01360"/>
    </source>
</evidence>
<keyword evidence="9 14" id="KW-0798">TonB box</keyword>
<organism evidence="18 19">
    <name type="scientific">Roseococcus suduntuyensis</name>
    <dbReference type="NCBI Taxonomy" id="455361"/>
    <lineage>
        <taxon>Bacteria</taxon>
        <taxon>Pseudomonadati</taxon>
        <taxon>Pseudomonadota</taxon>
        <taxon>Alphaproteobacteria</taxon>
        <taxon>Acetobacterales</taxon>
        <taxon>Roseomonadaceae</taxon>
        <taxon>Roseococcus</taxon>
    </lineage>
</organism>
<evidence type="ECO:0000256" key="3">
    <source>
        <dbReference type="ARBA" id="ARBA00022452"/>
    </source>
</evidence>
<gene>
    <name evidence="18" type="ORF">GGQ83_001595</name>
</gene>
<dbReference type="Gene3D" id="2.170.130.10">
    <property type="entry name" value="TonB-dependent receptor, plug domain"/>
    <property type="match status" value="1"/>
</dbReference>
<dbReference type="SUPFAM" id="SSF56935">
    <property type="entry name" value="Porins"/>
    <property type="match status" value="1"/>
</dbReference>
<dbReference type="InterPro" id="IPR012910">
    <property type="entry name" value="Plug_dom"/>
</dbReference>
<dbReference type="Pfam" id="PF07715">
    <property type="entry name" value="Plug"/>
    <property type="match status" value="1"/>
</dbReference>
<evidence type="ECO:0000256" key="2">
    <source>
        <dbReference type="ARBA" id="ARBA00022448"/>
    </source>
</evidence>
<feature type="domain" description="TonB-dependent receptor-like beta-barrel" evidence="16">
    <location>
        <begin position="209"/>
        <end position="645"/>
    </location>
</feature>
<sequence>MSVVPRACWAAPLVVLAAPAWAQAPAELPSVLVTAPAPSLTVPTNEQARLRAWLSPGNNTVVPASDFQDRAGATTLRDVLEFVPGVFTQPKWGEDSRLSIRGSGVARGFHLRGVRLTQDGIPVNQADGSGDFQELDPLTFQRVEVFRGGNAFALGANTLGGAINFVTPTGRDRQGSMVRLEAGSFGLFRGQLAHGVVSGPFDGAISITGARQDGYRRNSGGDSARVNMNLGWRVNDDIETRLFFTYNSIRQDIPGSLTRAAALSNPRQAAAANVALRYARNIESLRLGSRTAVRLGEGGLLEFGGSYVHRRLDHPIFQVIDNRNDDVNLFARVTLDGRLGGLRNRVVMGVNAAMGDVDNRRFVNLSGRRGALTFSARETATTLDAYVENSLYVLDNLALVTGISGGQARRESSNRLNPALSGSGDWSFANPRLGVLWQATPGLQAYGNVTWSTEPPTLSDLVSLVPLGGFQLLKPQRATTIELGVRGEVGPVNIEAAIWHAWLRNEIQLFQGPTAGSSFAMNAGRTIHQGAELAATWRAAQSLVTAQDSVVLRGAYSFSDFRFDGDPTFRDNRLPGVPRHVLRAEARYNHPAGWWVAPNVDYVPEGLFVDNANTTRTNSYALMGLRAGFELPERGISVFVEGRNLLDRRYISSASVTPVATASSALFEPGFGRAVFAGTTFRF</sequence>
<evidence type="ECO:0000256" key="5">
    <source>
        <dbReference type="ARBA" id="ARBA00022692"/>
    </source>
</evidence>
<dbReference type="GO" id="GO:0009279">
    <property type="term" value="C:cell outer membrane"/>
    <property type="evidence" value="ECO:0007669"/>
    <property type="project" value="UniProtKB-SubCell"/>
</dbReference>
<feature type="chain" id="PRO_5032998720" evidence="15">
    <location>
        <begin position="23"/>
        <end position="683"/>
    </location>
</feature>
<comment type="subcellular location">
    <subcellularLocation>
        <location evidence="1 12">Cell outer membrane</location>
        <topology evidence="1 12">Multi-pass membrane protein</topology>
    </subcellularLocation>
</comment>
<feature type="short sequence motif" description="TonB C-terminal box" evidence="13">
    <location>
        <begin position="666"/>
        <end position="683"/>
    </location>
</feature>
<evidence type="ECO:0000256" key="7">
    <source>
        <dbReference type="ARBA" id="ARBA00023004"/>
    </source>
</evidence>
<comment type="similarity">
    <text evidence="12 14">Belongs to the TonB-dependent receptor family.</text>
</comment>
<dbReference type="RefSeq" id="WP_184383246.1">
    <property type="nucleotide sequence ID" value="NZ_JACIDJ010000002.1"/>
</dbReference>
<name>A0A840A7X3_9PROT</name>
<dbReference type="AlphaFoldDB" id="A0A840A7X3"/>
<dbReference type="PROSITE" id="PS01156">
    <property type="entry name" value="TONB_DEPENDENT_REC_2"/>
    <property type="match status" value="1"/>
</dbReference>
<dbReference type="PROSITE" id="PS52016">
    <property type="entry name" value="TONB_DEPENDENT_REC_3"/>
    <property type="match status" value="1"/>
</dbReference>
<comment type="caution">
    <text evidence="18">The sequence shown here is derived from an EMBL/GenBank/DDBJ whole genome shotgun (WGS) entry which is preliminary data.</text>
</comment>
<feature type="signal peptide" evidence="15">
    <location>
        <begin position="1"/>
        <end position="22"/>
    </location>
</feature>
<evidence type="ECO:0000256" key="11">
    <source>
        <dbReference type="ARBA" id="ARBA00023237"/>
    </source>
</evidence>
<proteinExistence type="inferred from homology"/>
<evidence type="ECO:0000256" key="6">
    <source>
        <dbReference type="ARBA" id="ARBA00022729"/>
    </source>
</evidence>